<dbReference type="Proteomes" id="UP000559117">
    <property type="component" value="Unassembled WGS sequence"/>
</dbReference>
<organism evidence="1 2">
    <name type="scientific">Pectinatus brassicae</name>
    <dbReference type="NCBI Taxonomy" id="862415"/>
    <lineage>
        <taxon>Bacteria</taxon>
        <taxon>Bacillati</taxon>
        <taxon>Bacillota</taxon>
        <taxon>Negativicutes</taxon>
        <taxon>Selenomonadales</taxon>
        <taxon>Selenomonadaceae</taxon>
        <taxon>Pectinatus</taxon>
    </lineage>
</organism>
<evidence type="ECO:0008006" key="3">
    <source>
        <dbReference type="Google" id="ProtNLM"/>
    </source>
</evidence>
<evidence type="ECO:0000313" key="1">
    <source>
        <dbReference type="EMBL" id="MBB5337492.1"/>
    </source>
</evidence>
<evidence type="ECO:0000313" key="2">
    <source>
        <dbReference type="Proteomes" id="UP000559117"/>
    </source>
</evidence>
<dbReference type="AlphaFoldDB" id="A0A840UTN4"/>
<dbReference type="RefSeq" id="WP_183863346.1">
    <property type="nucleotide sequence ID" value="NZ_JACHFH010000053.1"/>
</dbReference>
<accession>A0A840UTN4</accession>
<sequence length="100" mass="11380">MKERADSDLTVKSFCEKYGLNVKSYYYWQKIIRNEAAKSLTGAIVPVNITDAGSLKSAAVPAKITIRYGNFCLETQDNINSQYLEETLALFIKMEQKYAR</sequence>
<comment type="caution">
    <text evidence="1">The sequence shown here is derived from an EMBL/GenBank/DDBJ whole genome shotgun (WGS) entry which is preliminary data.</text>
</comment>
<gene>
    <name evidence="1" type="ORF">HNR32_002654</name>
</gene>
<name>A0A840UTN4_9FIRM</name>
<reference evidence="1 2" key="1">
    <citation type="submission" date="2020-08" db="EMBL/GenBank/DDBJ databases">
        <title>Genomic Encyclopedia of Type Strains, Phase IV (KMG-IV): sequencing the most valuable type-strain genomes for metagenomic binning, comparative biology and taxonomic classification.</title>
        <authorList>
            <person name="Goeker M."/>
        </authorList>
    </citation>
    <scope>NUCLEOTIDE SEQUENCE [LARGE SCALE GENOMIC DNA]</scope>
    <source>
        <strain evidence="1 2">DSM 24661</strain>
    </source>
</reference>
<dbReference type="NCBIfam" id="NF047593">
    <property type="entry name" value="IS66_ISAeme5_TnpA"/>
    <property type="match status" value="1"/>
</dbReference>
<dbReference type="EMBL" id="JACHFH010000053">
    <property type="protein sequence ID" value="MBB5337492.1"/>
    <property type="molecule type" value="Genomic_DNA"/>
</dbReference>
<proteinExistence type="predicted"/>
<keyword evidence="2" id="KW-1185">Reference proteome</keyword>
<protein>
    <recommendedName>
        <fullName evidence="3">Transposase</fullName>
    </recommendedName>
</protein>